<feature type="domain" description="Response regulatory" evidence="9">
    <location>
        <begin position="3"/>
        <end position="118"/>
    </location>
</feature>
<dbReference type="SUPFAM" id="SSF52172">
    <property type="entry name" value="CheY-like"/>
    <property type="match status" value="1"/>
</dbReference>
<dbReference type="GO" id="GO:0000160">
    <property type="term" value="P:phosphorelay signal transduction system"/>
    <property type="evidence" value="ECO:0007669"/>
    <property type="project" value="InterPro"/>
</dbReference>
<dbReference type="InterPro" id="IPR011006">
    <property type="entry name" value="CheY-like_superfamily"/>
</dbReference>
<evidence type="ECO:0000313" key="11">
    <source>
        <dbReference type="Proteomes" id="UP000283872"/>
    </source>
</evidence>
<keyword evidence="3" id="KW-0805">Transcription regulation</keyword>
<feature type="domain" description="Sigma-54 factor interaction" evidence="8">
    <location>
        <begin position="154"/>
        <end position="383"/>
    </location>
</feature>
<reference evidence="10 11" key="1">
    <citation type="submission" date="2018-08" db="EMBL/GenBank/DDBJ databases">
        <title>A genome reference for cultivated species of the human gut microbiota.</title>
        <authorList>
            <person name="Zou Y."/>
            <person name="Xue W."/>
            <person name="Luo G."/>
        </authorList>
    </citation>
    <scope>NUCLEOTIDE SEQUENCE [LARGE SCALE GENOMIC DNA]</scope>
    <source>
        <strain evidence="10 11">AF24-12</strain>
    </source>
</reference>
<dbReference type="SUPFAM" id="SSF52540">
    <property type="entry name" value="P-loop containing nucleoside triphosphate hydrolases"/>
    <property type="match status" value="1"/>
</dbReference>
<comment type="caution">
    <text evidence="10">The sequence shown here is derived from an EMBL/GenBank/DDBJ whole genome shotgun (WGS) entry which is preliminary data.</text>
</comment>
<name>A0A3R5YRD5_9BACT</name>
<evidence type="ECO:0000256" key="1">
    <source>
        <dbReference type="ARBA" id="ARBA00022741"/>
    </source>
</evidence>
<evidence type="ECO:0000259" key="9">
    <source>
        <dbReference type="PROSITE" id="PS50110"/>
    </source>
</evidence>
<sequence>MKRILIVEDDLAFGTMIQTWLKKKGFDVERVTSVGAAIKAMGAGDAFHLVLSDLRLPDHDGLVLLQHIRKSDAHLPFIVMTSYAEVQNAVCAMKSGATDYVAKPFHPEILLEKIREAIQSAASAVSAPQRAESAAMQDAPQEEQQGATEVPRYIKGESEASKQLYEFVSLVAPTPMSVLILGASGTGKEYVARSIHEQSLRKDKPFYAIDCGAIPKEVAASEFFGYKKGAFTGAEQDKKGAFEIANGGTVFLDEMGNLNYEVQVQLLRALQERKIRPLGSTQEIDVDIRLICATNENLAQAVAEGKFREDLYHRINEFTIYMPALKDRGADIFLFANLFIKHANQELGKNVLGMDAKASEIIASYDWPGNLRELNNVMKRATLLTRGKYIGALELEKTMAQTSTARPINMQLHSEQSEQESITAALRATHGNKSKAAQLLAIDRKTLYNKMKKYGME</sequence>
<feature type="modified residue" description="4-aspartylphosphate" evidence="6">
    <location>
        <position position="53"/>
    </location>
</feature>
<evidence type="ECO:0000256" key="6">
    <source>
        <dbReference type="PROSITE-ProRule" id="PRU00169"/>
    </source>
</evidence>
<dbReference type="GO" id="GO:0006355">
    <property type="term" value="P:regulation of DNA-templated transcription"/>
    <property type="evidence" value="ECO:0007669"/>
    <property type="project" value="InterPro"/>
</dbReference>
<dbReference type="Pfam" id="PF00072">
    <property type="entry name" value="Response_reg"/>
    <property type="match status" value="1"/>
</dbReference>
<dbReference type="PROSITE" id="PS00676">
    <property type="entry name" value="SIGMA54_INTERACT_2"/>
    <property type="match status" value="1"/>
</dbReference>
<accession>A0A3R5YRD5</accession>
<dbReference type="Proteomes" id="UP000283872">
    <property type="component" value="Unassembled WGS sequence"/>
</dbReference>
<feature type="region of interest" description="Disordered" evidence="7">
    <location>
        <begin position="129"/>
        <end position="150"/>
    </location>
</feature>
<gene>
    <name evidence="10" type="ORF">DWY11_02340</name>
</gene>
<dbReference type="PANTHER" id="PTHR32071:SF81">
    <property type="entry name" value="PROPIONATE CATABOLISM OPERON REGULATORY PROTEIN"/>
    <property type="match status" value="1"/>
</dbReference>
<dbReference type="InterPro" id="IPR003593">
    <property type="entry name" value="AAA+_ATPase"/>
</dbReference>
<dbReference type="Gene3D" id="3.40.50.300">
    <property type="entry name" value="P-loop containing nucleotide triphosphate hydrolases"/>
    <property type="match status" value="1"/>
</dbReference>
<dbReference type="SMART" id="SM00448">
    <property type="entry name" value="REC"/>
    <property type="match status" value="1"/>
</dbReference>
<dbReference type="InterPro" id="IPR009057">
    <property type="entry name" value="Homeodomain-like_sf"/>
</dbReference>
<protein>
    <submittedName>
        <fullName evidence="10">Sigma-54-dependent Fis family transcriptional regulator</fullName>
    </submittedName>
</protein>
<proteinExistence type="predicted"/>
<dbReference type="PROSITE" id="PS00688">
    <property type="entry name" value="SIGMA54_INTERACT_3"/>
    <property type="match status" value="1"/>
</dbReference>
<dbReference type="CDD" id="cd00009">
    <property type="entry name" value="AAA"/>
    <property type="match status" value="1"/>
</dbReference>
<dbReference type="AlphaFoldDB" id="A0A3R5YRD5"/>
<dbReference type="InterPro" id="IPR027417">
    <property type="entry name" value="P-loop_NTPase"/>
</dbReference>
<dbReference type="PROSITE" id="PS50045">
    <property type="entry name" value="SIGMA54_INTERACT_4"/>
    <property type="match status" value="1"/>
</dbReference>
<dbReference type="GO" id="GO:0005524">
    <property type="term" value="F:ATP binding"/>
    <property type="evidence" value="ECO:0007669"/>
    <property type="project" value="UniProtKB-KW"/>
</dbReference>
<keyword evidence="1" id="KW-0547">Nucleotide-binding</keyword>
<dbReference type="PANTHER" id="PTHR32071">
    <property type="entry name" value="TRANSCRIPTIONAL REGULATORY PROTEIN"/>
    <property type="match status" value="1"/>
</dbReference>
<dbReference type="Gene3D" id="1.10.8.60">
    <property type="match status" value="1"/>
</dbReference>
<keyword evidence="4" id="KW-0238">DNA-binding</keyword>
<evidence type="ECO:0000313" key="10">
    <source>
        <dbReference type="EMBL" id="RGS18504.1"/>
    </source>
</evidence>
<dbReference type="PRINTS" id="PR01590">
    <property type="entry name" value="HTHFIS"/>
</dbReference>
<dbReference type="Pfam" id="PF00158">
    <property type="entry name" value="Sigma54_activat"/>
    <property type="match status" value="1"/>
</dbReference>
<dbReference type="Gene3D" id="3.40.50.2300">
    <property type="match status" value="1"/>
</dbReference>
<evidence type="ECO:0000256" key="3">
    <source>
        <dbReference type="ARBA" id="ARBA00023015"/>
    </source>
</evidence>
<dbReference type="SUPFAM" id="SSF46689">
    <property type="entry name" value="Homeodomain-like"/>
    <property type="match status" value="1"/>
</dbReference>
<dbReference type="InterPro" id="IPR025944">
    <property type="entry name" value="Sigma_54_int_dom_CS"/>
</dbReference>
<dbReference type="FunFam" id="3.40.50.300:FF:000006">
    <property type="entry name" value="DNA-binding transcriptional regulator NtrC"/>
    <property type="match status" value="1"/>
</dbReference>
<dbReference type="Gene3D" id="1.10.10.60">
    <property type="entry name" value="Homeodomain-like"/>
    <property type="match status" value="1"/>
</dbReference>
<evidence type="ECO:0000256" key="4">
    <source>
        <dbReference type="ARBA" id="ARBA00023125"/>
    </source>
</evidence>
<dbReference type="InterPro" id="IPR025943">
    <property type="entry name" value="Sigma_54_int_dom_ATP-bd_2"/>
</dbReference>
<dbReference type="InterPro" id="IPR002197">
    <property type="entry name" value="HTH_Fis"/>
</dbReference>
<dbReference type="SMART" id="SM00382">
    <property type="entry name" value="AAA"/>
    <property type="match status" value="1"/>
</dbReference>
<keyword evidence="2" id="KW-0067">ATP-binding</keyword>
<evidence type="ECO:0000256" key="2">
    <source>
        <dbReference type="ARBA" id="ARBA00022840"/>
    </source>
</evidence>
<dbReference type="Pfam" id="PF25601">
    <property type="entry name" value="AAA_lid_14"/>
    <property type="match status" value="1"/>
</dbReference>
<dbReference type="Pfam" id="PF02954">
    <property type="entry name" value="HTH_8"/>
    <property type="match status" value="1"/>
</dbReference>
<dbReference type="InterPro" id="IPR002078">
    <property type="entry name" value="Sigma_54_int"/>
</dbReference>
<dbReference type="EMBL" id="QRVA01000003">
    <property type="protein sequence ID" value="RGS18504.1"/>
    <property type="molecule type" value="Genomic_DNA"/>
</dbReference>
<dbReference type="InterPro" id="IPR001789">
    <property type="entry name" value="Sig_transdc_resp-reg_receiver"/>
</dbReference>
<dbReference type="GO" id="GO:0043565">
    <property type="term" value="F:sequence-specific DNA binding"/>
    <property type="evidence" value="ECO:0007669"/>
    <property type="project" value="InterPro"/>
</dbReference>
<keyword evidence="6" id="KW-0597">Phosphoprotein</keyword>
<dbReference type="InterPro" id="IPR058031">
    <property type="entry name" value="AAA_lid_NorR"/>
</dbReference>
<evidence type="ECO:0000256" key="5">
    <source>
        <dbReference type="ARBA" id="ARBA00023163"/>
    </source>
</evidence>
<evidence type="ECO:0000259" key="8">
    <source>
        <dbReference type="PROSITE" id="PS50045"/>
    </source>
</evidence>
<evidence type="ECO:0000256" key="7">
    <source>
        <dbReference type="SAM" id="MobiDB-lite"/>
    </source>
</evidence>
<dbReference type="RefSeq" id="WP_118085584.1">
    <property type="nucleotide sequence ID" value="NZ_QRVA01000003.1"/>
</dbReference>
<organism evidence="10 11">
    <name type="scientific">Segatella copri</name>
    <dbReference type="NCBI Taxonomy" id="165179"/>
    <lineage>
        <taxon>Bacteria</taxon>
        <taxon>Pseudomonadati</taxon>
        <taxon>Bacteroidota</taxon>
        <taxon>Bacteroidia</taxon>
        <taxon>Bacteroidales</taxon>
        <taxon>Prevotellaceae</taxon>
        <taxon>Segatella</taxon>
    </lineage>
</organism>
<keyword evidence="5" id="KW-0804">Transcription</keyword>
<dbReference type="PROSITE" id="PS50110">
    <property type="entry name" value="RESPONSE_REGULATORY"/>
    <property type="match status" value="1"/>
</dbReference>